<evidence type="ECO:0000313" key="1">
    <source>
        <dbReference type="EMBL" id="OHV14515.1"/>
    </source>
</evidence>
<sequence length="177" mass="17173">MPEAAAGAPDGFPGSVGLLDIVPALVEAAADGGTALLPVAPGFNGASARTSCGRPEDPGALLPGRALLPIGPAFAGSDLTGSDAAGPELTGSTFVAEAAADGSAGLPIALSAGRDESFVTFLAASRACSGDLPCSEDLACSENLPCSGDLAPSLAPSLGEVTGVRSIQPPHRRSVLP</sequence>
<dbReference type="AlphaFoldDB" id="A0A1S1P0E4"/>
<dbReference type="EMBL" id="MNAO01000574">
    <property type="protein sequence ID" value="OHV14515.1"/>
    <property type="molecule type" value="Genomic_DNA"/>
</dbReference>
<organism evidence="1 2">
    <name type="scientific">Methylorubrum extorquens</name>
    <name type="common">Methylobacterium dichloromethanicum</name>
    <name type="synonym">Methylobacterium extorquens</name>
    <dbReference type="NCBI Taxonomy" id="408"/>
    <lineage>
        <taxon>Bacteria</taxon>
        <taxon>Pseudomonadati</taxon>
        <taxon>Pseudomonadota</taxon>
        <taxon>Alphaproteobacteria</taxon>
        <taxon>Hyphomicrobiales</taxon>
        <taxon>Methylobacteriaceae</taxon>
        <taxon>Methylorubrum</taxon>
    </lineage>
</organism>
<gene>
    <name evidence="1" type="ORF">BK022_26260</name>
</gene>
<reference evidence="1 2" key="1">
    <citation type="submission" date="2016-10" db="EMBL/GenBank/DDBJ databases">
        <title>Draft genome sequence of Methylobacterium extorquens CP3, a seed endophyte of Crotalaria pumila with plant growth-promoting and metal tolerance properties.</title>
        <authorList>
            <person name="Sanchez-Lopez A.S."/>
            <person name="Van Hamme J.D."/>
            <person name="Thijs S."/>
            <person name="Mcammond B.M."/>
            <person name="Stevens V."/>
            <person name="Gonzalez-Chavez M.D.C."/>
            <person name="Vangronsveld J."/>
        </authorList>
    </citation>
    <scope>NUCLEOTIDE SEQUENCE [LARGE SCALE GENOMIC DNA]</scope>
    <source>
        <strain evidence="1 2">CP3</strain>
    </source>
</reference>
<proteinExistence type="predicted"/>
<accession>A0A1S1P0E4</accession>
<protein>
    <submittedName>
        <fullName evidence="1">Uncharacterized protein</fullName>
    </submittedName>
</protein>
<dbReference type="Proteomes" id="UP000180215">
    <property type="component" value="Unassembled WGS sequence"/>
</dbReference>
<name>A0A1S1P0E4_METEX</name>
<evidence type="ECO:0000313" key="2">
    <source>
        <dbReference type="Proteomes" id="UP000180215"/>
    </source>
</evidence>
<comment type="caution">
    <text evidence="1">The sequence shown here is derived from an EMBL/GenBank/DDBJ whole genome shotgun (WGS) entry which is preliminary data.</text>
</comment>